<evidence type="ECO:0000256" key="1">
    <source>
        <dbReference type="SAM" id="SignalP"/>
    </source>
</evidence>
<dbReference type="Gene3D" id="2.120.10.30">
    <property type="entry name" value="TolB, C-terminal domain"/>
    <property type="match status" value="1"/>
</dbReference>
<proteinExistence type="predicted"/>
<name>A0AAW0R0G4_9PEZI</name>
<feature type="domain" description="Pyrroloquinoline quinone-dependent pyranose dehydrogenase beta-propeller" evidence="2">
    <location>
        <begin position="45"/>
        <end position="441"/>
    </location>
</feature>
<dbReference type="Proteomes" id="UP001392437">
    <property type="component" value="Unassembled WGS sequence"/>
</dbReference>
<keyword evidence="4" id="KW-1185">Reference proteome</keyword>
<sequence length="442" mass="47487">MLLVKTLLSAVALLLTGVGRAQAQLDPLPLPTTCSGVPAMRYANTLASGWNVVKVAGNLRGVRTIVWDPLGQMLVSESGKGISVHTFGANGCINSSSTLIALGQLNHGLAITPDGKTLYASTERMAYQWAYDPATRKVSGQKTVVNGMVSGIHSTRNLLVVPSKPNMVLLQTGSTSNLDQQASNMASGRAIIKIFDMDKVPANGYSYNTGGEVVAYGLRNEIGFITDPNGMLWGVENSGDDFRRTVNGQAKDIHQNNPAEKLNYFGDPLTTRNAWYGYPTCFSVWDKSAFTDNTALKTGSHFVLSPSSSYKDADCDKTAVAPRLTFMAHSAPIWNAFDANATNMYVTFHGSWDRQPPTGFKVVQIPFTKKSDGSYDPVAAADSTQGYNDIFSAQNPAGCTANGLTMSNCFRLTAASWDPRGRGLFVGSDNSAEGEIYLLSKK</sequence>
<dbReference type="Pfam" id="PF22807">
    <property type="entry name" value="TrAA12"/>
    <property type="match status" value="1"/>
</dbReference>
<evidence type="ECO:0000259" key="2">
    <source>
        <dbReference type="Pfam" id="PF22807"/>
    </source>
</evidence>
<dbReference type="InterPro" id="IPR011042">
    <property type="entry name" value="6-blade_b-propeller_TolB-like"/>
</dbReference>
<dbReference type="InterPro" id="IPR054539">
    <property type="entry name" value="Beta-prop_PDH"/>
</dbReference>
<evidence type="ECO:0000313" key="4">
    <source>
        <dbReference type="Proteomes" id="UP001392437"/>
    </source>
</evidence>
<reference evidence="3 4" key="1">
    <citation type="submission" date="2023-01" db="EMBL/GenBank/DDBJ databases">
        <title>Analysis of 21 Apiospora genomes using comparative genomics revels a genus with tremendous synthesis potential of carbohydrate active enzymes and secondary metabolites.</title>
        <authorList>
            <person name="Sorensen T."/>
        </authorList>
    </citation>
    <scope>NUCLEOTIDE SEQUENCE [LARGE SCALE GENOMIC DNA]</scope>
    <source>
        <strain evidence="3 4">CBS 117206</strain>
    </source>
</reference>
<organism evidence="3 4">
    <name type="scientific">Apiospora kogelbergensis</name>
    <dbReference type="NCBI Taxonomy" id="1337665"/>
    <lineage>
        <taxon>Eukaryota</taxon>
        <taxon>Fungi</taxon>
        <taxon>Dikarya</taxon>
        <taxon>Ascomycota</taxon>
        <taxon>Pezizomycotina</taxon>
        <taxon>Sordariomycetes</taxon>
        <taxon>Xylariomycetidae</taxon>
        <taxon>Amphisphaeriales</taxon>
        <taxon>Apiosporaceae</taxon>
        <taxon>Apiospora</taxon>
    </lineage>
</organism>
<protein>
    <recommendedName>
        <fullName evidence="2">Pyrroloquinoline quinone-dependent pyranose dehydrogenase beta-propeller domain-containing protein</fullName>
    </recommendedName>
</protein>
<dbReference type="InterPro" id="IPR011041">
    <property type="entry name" value="Quinoprot_gluc/sorb_DH_b-prop"/>
</dbReference>
<keyword evidence="1" id="KW-0732">Signal</keyword>
<gene>
    <name evidence="3" type="ORF">PG999_004826</name>
</gene>
<feature type="chain" id="PRO_5043654091" description="Pyrroloquinoline quinone-dependent pyranose dehydrogenase beta-propeller domain-containing protein" evidence="1">
    <location>
        <begin position="24"/>
        <end position="442"/>
    </location>
</feature>
<accession>A0AAW0R0G4</accession>
<evidence type="ECO:0000313" key="3">
    <source>
        <dbReference type="EMBL" id="KAK8120706.1"/>
    </source>
</evidence>
<comment type="caution">
    <text evidence="3">The sequence shown here is derived from an EMBL/GenBank/DDBJ whole genome shotgun (WGS) entry which is preliminary data.</text>
</comment>
<feature type="signal peptide" evidence="1">
    <location>
        <begin position="1"/>
        <end position="23"/>
    </location>
</feature>
<dbReference type="SUPFAM" id="SSF50952">
    <property type="entry name" value="Soluble quinoprotein glucose dehydrogenase"/>
    <property type="match status" value="1"/>
</dbReference>
<dbReference type="EMBL" id="JAQQWP010000004">
    <property type="protein sequence ID" value="KAK8120706.1"/>
    <property type="molecule type" value="Genomic_DNA"/>
</dbReference>
<dbReference type="AlphaFoldDB" id="A0AAW0R0G4"/>